<evidence type="ECO:0000313" key="1">
    <source>
        <dbReference type="EMBL" id="AVT45084.1"/>
    </source>
</evidence>
<reference evidence="1 2" key="1">
    <citation type="submission" date="2018-03" db="EMBL/GenBank/DDBJ databases">
        <authorList>
            <person name="Keele B.F."/>
        </authorList>
    </citation>
    <scope>NUCLEOTIDE SEQUENCE [LARGE SCALE GENOMIC DNA]</scope>
    <source>
        <strain evidence="1 2">1-11</strain>
    </source>
</reference>
<dbReference type="EMBL" id="CP028341">
    <property type="protein sequence ID" value="AVT45084.1"/>
    <property type="molecule type" value="Genomic_DNA"/>
</dbReference>
<gene>
    <name evidence="1" type="ORF">C8077_03600</name>
</gene>
<dbReference type="SUPFAM" id="SSF47413">
    <property type="entry name" value="lambda repressor-like DNA-binding domains"/>
    <property type="match status" value="1"/>
</dbReference>
<dbReference type="GO" id="GO:0003677">
    <property type="term" value="F:DNA binding"/>
    <property type="evidence" value="ECO:0007669"/>
    <property type="project" value="InterPro"/>
</dbReference>
<dbReference type="Proteomes" id="UP000241454">
    <property type="component" value="Chromosome"/>
</dbReference>
<protein>
    <submittedName>
        <fullName evidence="1">Uncharacterized protein</fullName>
    </submittedName>
</protein>
<proteinExistence type="predicted"/>
<organism evidence="1 2">
    <name type="scientific">Bifidobacterium adolescentis</name>
    <dbReference type="NCBI Taxonomy" id="1680"/>
    <lineage>
        <taxon>Bacteria</taxon>
        <taxon>Bacillati</taxon>
        <taxon>Actinomycetota</taxon>
        <taxon>Actinomycetes</taxon>
        <taxon>Bifidobacteriales</taxon>
        <taxon>Bifidobacteriaceae</taxon>
        <taxon>Bifidobacterium</taxon>
    </lineage>
</organism>
<dbReference type="AlphaFoldDB" id="A0A2R4G2L2"/>
<dbReference type="RefSeq" id="WP_107646121.1">
    <property type="nucleotide sequence ID" value="NZ_CP028341.1"/>
</dbReference>
<dbReference type="InterPro" id="IPR010982">
    <property type="entry name" value="Lambda_DNA-bd_dom_sf"/>
</dbReference>
<evidence type="ECO:0000313" key="2">
    <source>
        <dbReference type="Proteomes" id="UP000241454"/>
    </source>
</evidence>
<name>A0A2R4G2L2_BIFAD</name>
<sequence>MAGLTETASRNLKAELARHDKTPKDLAKAWGLEIRAVNNRLKGHTPLSTDEIEKAASMLDMEPENLVMLLIQPIDSIKQFKA</sequence>
<dbReference type="Gene3D" id="1.10.260.40">
    <property type="entry name" value="lambda repressor-like DNA-binding domains"/>
    <property type="match status" value="1"/>
</dbReference>
<accession>A0A2R4G2L2</accession>